<accession>A0A9D1YQL1</accession>
<comment type="caution">
    <text evidence="1">The sequence shown here is derived from an EMBL/GenBank/DDBJ whole genome shotgun (WGS) entry which is preliminary data.</text>
</comment>
<sequence>MKDRYVCLAELEVIAAYRGEGRINLMEQVKASLSLPFPIVLTEAFGRKLRRWRSRRSYREAAEIFGLMKEEMGRKGADQVFYFPTEK</sequence>
<dbReference type="AlphaFoldDB" id="A0A9D1YQL1"/>
<protein>
    <submittedName>
        <fullName evidence="1">Uncharacterized protein</fullName>
    </submittedName>
</protein>
<name>A0A9D1YQL1_9FIRM</name>
<organism evidence="1 2">
    <name type="scientific">Candidatus Eisenbergiella pullistercoris</name>
    <dbReference type="NCBI Taxonomy" id="2838555"/>
    <lineage>
        <taxon>Bacteria</taxon>
        <taxon>Bacillati</taxon>
        <taxon>Bacillota</taxon>
        <taxon>Clostridia</taxon>
        <taxon>Lachnospirales</taxon>
        <taxon>Lachnospiraceae</taxon>
        <taxon>Eisenbergiella</taxon>
    </lineage>
</organism>
<gene>
    <name evidence="1" type="ORF">H9831_01615</name>
</gene>
<reference evidence="1" key="2">
    <citation type="submission" date="2021-04" db="EMBL/GenBank/DDBJ databases">
        <authorList>
            <person name="Gilroy R."/>
        </authorList>
    </citation>
    <scope>NUCLEOTIDE SEQUENCE</scope>
    <source>
        <strain evidence="1">ChiSxjej3B15-24422</strain>
    </source>
</reference>
<proteinExistence type="predicted"/>
<dbReference type="Proteomes" id="UP000824007">
    <property type="component" value="Unassembled WGS sequence"/>
</dbReference>
<evidence type="ECO:0000313" key="1">
    <source>
        <dbReference type="EMBL" id="HIY59372.1"/>
    </source>
</evidence>
<dbReference type="EMBL" id="DXDD01000020">
    <property type="protein sequence ID" value="HIY59372.1"/>
    <property type="molecule type" value="Genomic_DNA"/>
</dbReference>
<reference evidence="1" key="1">
    <citation type="journal article" date="2021" name="PeerJ">
        <title>Extensive microbial diversity within the chicken gut microbiome revealed by metagenomics and culture.</title>
        <authorList>
            <person name="Gilroy R."/>
            <person name="Ravi A."/>
            <person name="Getino M."/>
            <person name="Pursley I."/>
            <person name="Horton D.L."/>
            <person name="Alikhan N.F."/>
            <person name="Baker D."/>
            <person name="Gharbi K."/>
            <person name="Hall N."/>
            <person name="Watson M."/>
            <person name="Adriaenssens E.M."/>
            <person name="Foster-Nyarko E."/>
            <person name="Jarju S."/>
            <person name="Secka A."/>
            <person name="Antonio M."/>
            <person name="Oren A."/>
            <person name="Chaudhuri R.R."/>
            <person name="La Ragione R."/>
            <person name="Hildebrand F."/>
            <person name="Pallen M.J."/>
        </authorList>
    </citation>
    <scope>NUCLEOTIDE SEQUENCE</scope>
    <source>
        <strain evidence="1">ChiSxjej3B15-24422</strain>
    </source>
</reference>
<evidence type="ECO:0000313" key="2">
    <source>
        <dbReference type="Proteomes" id="UP000824007"/>
    </source>
</evidence>